<dbReference type="Proteomes" id="UP000217790">
    <property type="component" value="Unassembled WGS sequence"/>
</dbReference>
<evidence type="ECO:0000313" key="2">
    <source>
        <dbReference type="EMBL" id="PBK81834.1"/>
    </source>
</evidence>
<dbReference type="AlphaFoldDB" id="A0A2H3CKF4"/>
<feature type="region of interest" description="Disordered" evidence="1">
    <location>
        <begin position="106"/>
        <end position="133"/>
    </location>
</feature>
<accession>A0A2H3CKF4</accession>
<dbReference type="EMBL" id="KZ293724">
    <property type="protein sequence ID" value="PBK81834.1"/>
    <property type="molecule type" value="Genomic_DNA"/>
</dbReference>
<reference evidence="3" key="1">
    <citation type="journal article" date="2017" name="Nat. Ecol. Evol.">
        <title>Genome expansion and lineage-specific genetic innovations in the forest pathogenic fungi Armillaria.</title>
        <authorList>
            <person name="Sipos G."/>
            <person name="Prasanna A.N."/>
            <person name="Walter M.C."/>
            <person name="O'Connor E."/>
            <person name="Balint B."/>
            <person name="Krizsan K."/>
            <person name="Kiss B."/>
            <person name="Hess J."/>
            <person name="Varga T."/>
            <person name="Slot J."/>
            <person name="Riley R."/>
            <person name="Boka B."/>
            <person name="Rigling D."/>
            <person name="Barry K."/>
            <person name="Lee J."/>
            <person name="Mihaltcheva S."/>
            <person name="LaButti K."/>
            <person name="Lipzen A."/>
            <person name="Waldron R."/>
            <person name="Moloney N.M."/>
            <person name="Sperisen C."/>
            <person name="Kredics L."/>
            <person name="Vagvoelgyi C."/>
            <person name="Patrignani A."/>
            <person name="Fitzpatrick D."/>
            <person name="Nagy I."/>
            <person name="Doyle S."/>
            <person name="Anderson J.B."/>
            <person name="Grigoriev I.V."/>
            <person name="Gueldener U."/>
            <person name="Muensterkoetter M."/>
            <person name="Nagy L.G."/>
        </authorList>
    </citation>
    <scope>NUCLEOTIDE SEQUENCE [LARGE SCALE GENOMIC DNA]</scope>
    <source>
        <strain evidence="3">Ar21-2</strain>
    </source>
</reference>
<dbReference type="InParanoid" id="A0A2H3CKF4"/>
<gene>
    <name evidence="2" type="ORF">ARMGADRAFT_1039038</name>
</gene>
<dbReference type="STRING" id="47427.A0A2H3CKF4"/>
<feature type="compositionally biased region" description="Basic residues" evidence="1">
    <location>
        <begin position="123"/>
        <end position="133"/>
    </location>
</feature>
<keyword evidence="3" id="KW-1185">Reference proteome</keyword>
<organism evidence="2 3">
    <name type="scientific">Armillaria gallica</name>
    <name type="common">Bulbous honey fungus</name>
    <name type="synonym">Armillaria bulbosa</name>
    <dbReference type="NCBI Taxonomy" id="47427"/>
    <lineage>
        <taxon>Eukaryota</taxon>
        <taxon>Fungi</taxon>
        <taxon>Dikarya</taxon>
        <taxon>Basidiomycota</taxon>
        <taxon>Agaricomycotina</taxon>
        <taxon>Agaricomycetes</taxon>
        <taxon>Agaricomycetidae</taxon>
        <taxon>Agaricales</taxon>
        <taxon>Marasmiineae</taxon>
        <taxon>Physalacriaceae</taxon>
        <taxon>Armillaria</taxon>
    </lineage>
</organism>
<name>A0A2H3CKF4_ARMGA</name>
<proteinExistence type="predicted"/>
<evidence type="ECO:0000313" key="3">
    <source>
        <dbReference type="Proteomes" id="UP000217790"/>
    </source>
</evidence>
<dbReference type="OrthoDB" id="2917041at2759"/>
<sequence length="133" mass="15053">MYLTQTISPAKQQYLELLDAELLTEHEKALQDALHASQETISNQKTQLQGMQATAVIQNSYIGQTHACLEEHKERKKQPKKRGWLNRDGKPKLVTSDAFTECVRAHTKETNNEEEAKAARGNAAKKYKAAMEE</sequence>
<feature type="compositionally biased region" description="Basic and acidic residues" evidence="1">
    <location>
        <begin position="106"/>
        <end position="118"/>
    </location>
</feature>
<protein>
    <submittedName>
        <fullName evidence="2">Uncharacterized protein</fullName>
    </submittedName>
</protein>
<evidence type="ECO:0000256" key="1">
    <source>
        <dbReference type="SAM" id="MobiDB-lite"/>
    </source>
</evidence>